<keyword evidence="1" id="KW-0175">Coiled coil</keyword>
<dbReference type="SMART" id="SM00304">
    <property type="entry name" value="HAMP"/>
    <property type="match status" value="1"/>
</dbReference>
<name>Q13CE8_RHOPS</name>
<feature type="transmembrane region" description="Helical" evidence="2">
    <location>
        <begin position="336"/>
        <end position="359"/>
    </location>
</feature>
<feature type="coiled-coil region" evidence="1">
    <location>
        <begin position="112"/>
        <end position="139"/>
    </location>
</feature>
<dbReference type="InterPro" id="IPR050697">
    <property type="entry name" value="Adenylyl/Guanylyl_Cyclase_3/4"/>
</dbReference>
<dbReference type="SMART" id="SM00065">
    <property type="entry name" value="GAF"/>
    <property type="match status" value="1"/>
</dbReference>
<dbReference type="GO" id="GO:0004016">
    <property type="term" value="F:adenylate cyclase activity"/>
    <property type="evidence" value="ECO:0007669"/>
    <property type="project" value="UniProtKB-ARBA"/>
</dbReference>
<dbReference type="InterPro" id="IPR003018">
    <property type="entry name" value="GAF"/>
</dbReference>
<feature type="domain" description="HAMP" evidence="4">
    <location>
        <begin position="360"/>
        <end position="412"/>
    </location>
</feature>
<keyword evidence="2" id="KW-0812">Transmembrane</keyword>
<protein>
    <submittedName>
        <fullName evidence="5">Adenylyl cyclase class-3/4/guanylyl cyclase</fullName>
    </submittedName>
</protein>
<dbReference type="CDD" id="cd07302">
    <property type="entry name" value="CHD"/>
    <property type="match status" value="1"/>
</dbReference>
<dbReference type="PROSITE" id="PS50125">
    <property type="entry name" value="GUANYLATE_CYCLASE_2"/>
    <property type="match status" value="1"/>
</dbReference>
<dbReference type="PROSITE" id="PS50885">
    <property type="entry name" value="HAMP"/>
    <property type="match status" value="1"/>
</dbReference>
<evidence type="ECO:0000313" key="6">
    <source>
        <dbReference type="Proteomes" id="UP000001818"/>
    </source>
</evidence>
<dbReference type="GO" id="GO:0035556">
    <property type="term" value="P:intracellular signal transduction"/>
    <property type="evidence" value="ECO:0007669"/>
    <property type="project" value="InterPro"/>
</dbReference>
<dbReference type="Gene3D" id="1.10.8.500">
    <property type="entry name" value="HAMP domain in histidine kinase"/>
    <property type="match status" value="1"/>
</dbReference>
<dbReference type="SUPFAM" id="SSF158472">
    <property type="entry name" value="HAMP domain-like"/>
    <property type="match status" value="1"/>
</dbReference>
<accession>Q13CE8</accession>
<gene>
    <name evidence="5" type="ordered locus">RPD_1003</name>
</gene>
<dbReference type="CDD" id="cd06225">
    <property type="entry name" value="HAMP"/>
    <property type="match status" value="1"/>
</dbReference>
<keyword evidence="2" id="KW-0472">Membrane</keyword>
<dbReference type="InterPro" id="IPR029016">
    <property type="entry name" value="GAF-like_dom_sf"/>
</dbReference>
<dbReference type="STRING" id="316057.RPD_1003"/>
<dbReference type="SUPFAM" id="SSF55781">
    <property type="entry name" value="GAF domain-like"/>
    <property type="match status" value="1"/>
</dbReference>
<dbReference type="eggNOG" id="COG2114">
    <property type="taxonomic scope" value="Bacteria"/>
</dbReference>
<evidence type="ECO:0000313" key="5">
    <source>
        <dbReference type="EMBL" id="ABE38241.1"/>
    </source>
</evidence>
<evidence type="ECO:0000256" key="1">
    <source>
        <dbReference type="SAM" id="Coils"/>
    </source>
</evidence>
<evidence type="ECO:0000256" key="2">
    <source>
        <dbReference type="SAM" id="Phobius"/>
    </source>
</evidence>
<dbReference type="GO" id="GO:0006171">
    <property type="term" value="P:cAMP biosynthetic process"/>
    <property type="evidence" value="ECO:0007669"/>
    <property type="project" value="TreeGrafter"/>
</dbReference>
<dbReference type="EMBL" id="CP000283">
    <property type="protein sequence ID" value="ABE38241.1"/>
    <property type="molecule type" value="Genomic_DNA"/>
</dbReference>
<organism evidence="5 6">
    <name type="scientific">Rhodopseudomonas palustris (strain BisB5)</name>
    <dbReference type="NCBI Taxonomy" id="316057"/>
    <lineage>
        <taxon>Bacteria</taxon>
        <taxon>Pseudomonadati</taxon>
        <taxon>Pseudomonadota</taxon>
        <taxon>Alphaproteobacteria</taxon>
        <taxon>Hyphomicrobiales</taxon>
        <taxon>Nitrobacteraceae</taxon>
        <taxon>Rhodopseudomonas</taxon>
    </lineage>
</organism>
<dbReference type="Pfam" id="PF01590">
    <property type="entry name" value="GAF"/>
    <property type="match status" value="1"/>
</dbReference>
<dbReference type="Gene3D" id="3.30.450.20">
    <property type="entry name" value="PAS domain"/>
    <property type="match status" value="1"/>
</dbReference>
<feature type="coiled-coil region" evidence="1">
    <location>
        <begin position="411"/>
        <end position="438"/>
    </location>
</feature>
<dbReference type="SUPFAM" id="SSF55073">
    <property type="entry name" value="Nucleotide cyclase"/>
    <property type="match status" value="1"/>
</dbReference>
<sequence length="879" mass="94931">MSRPEAARPAVPPSLLSVIRTGLVPRGRPLSGGCLRRGRACHHRLPQRASARLQRISMPGVTTITRVRRRGLFAKYVTSLVGLVVFVLAVNGALEIWFSYRQTRTALIGAMAEKAEATARRIEQAMTDLERQISRVTRASVPTLEQRRADYTQLMQQAPAISQLVLIDGQGREALRLTRATGATGAEDVAHDQQLAQTADKGVSFGGVSFRNRRPFMKIAVAHSGREPAATVAEIDLQFLSGLVGDAQAGKVGAAIVIDPQGRLLASSREADTLGDNVAGLRQVAALLRTPPQPVSSGQDGDGEPVLVASRQVARLGWFVLFEQPRSQAFAPIGDLLLRIAGLIALGLIVAIVASMILARRMLVPIDALRAGASRLGDGDFGQRIEVRTGDELEDLSDQFNNMAGQLQETYAGLESKVEERTRDLEQSINELKALEEVGRAVASSLDLDAVLPTVAARALEITRADAVLIFSYDPMRRRFDLAEAKGIDAPAGGAAAYASIDADDSVLGDAANSGQPIAVPDLSAAPDHPLKELALAAGFASVLVVPLLDQHGALGALVVLRRSAGDFPDNLIGLMRTFAHQSELAMRNARLFHEVDQKGRELASAHDTVQQQAAKLQEQTDQLKNWNRSLEDRVEKQLGEIERIRRLERFLAPQVAQLIAASDGHDALLDSHRREVTVVFCDLRGFTAFTEASEPEEAMKVLREYHAAIGELVFRYEGTLDRFAGDGVMVLFNAPIALPDHTRRAVKMAVEMRDALDALTDKWRHRGHSLGFGIGIALGYATIGQVGFEKRLEYAAIGSVTNLASRLCAEAAPGQIVVSQRAYGTVENCAEARPIEPLTLKGFSHPIPAVEILLWRETSDVDADTNDTRAAASAGRAS</sequence>
<dbReference type="Pfam" id="PF00211">
    <property type="entry name" value="Guanylate_cyc"/>
    <property type="match status" value="1"/>
</dbReference>
<dbReference type="Pfam" id="PF00672">
    <property type="entry name" value="HAMP"/>
    <property type="match status" value="1"/>
</dbReference>
<feature type="domain" description="Guanylate cyclase" evidence="3">
    <location>
        <begin position="678"/>
        <end position="809"/>
    </location>
</feature>
<keyword evidence="2" id="KW-1133">Transmembrane helix</keyword>
<feature type="transmembrane region" description="Helical" evidence="2">
    <location>
        <begin position="76"/>
        <end position="98"/>
    </location>
</feature>
<evidence type="ECO:0000259" key="3">
    <source>
        <dbReference type="PROSITE" id="PS50125"/>
    </source>
</evidence>
<dbReference type="InterPro" id="IPR001054">
    <property type="entry name" value="A/G_cyclase"/>
</dbReference>
<dbReference type="Gene3D" id="3.30.450.40">
    <property type="match status" value="1"/>
</dbReference>
<dbReference type="InterPro" id="IPR029787">
    <property type="entry name" value="Nucleotide_cyclase"/>
</dbReference>
<dbReference type="PANTHER" id="PTHR43081">
    <property type="entry name" value="ADENYLATE CYCLASE, TERMINAL-DIFFERENTIATION SPECIFIC-RELATED"/>
    <property type="match status" value="1"/>
</dbReference>
<feature type="coiled-coil region" evidence="1">
    <location>
        <begin position="610"/>
        <end position="648"/>
    </location>
</feature>
<dbReference type="InterPro" id="IPR003660">
    <property type="entry name" value="HAMP_dom"/>
</dbReference>
<dbReference type="KEGG" id="rpd:RPD_1003"/>
<dbReference type="GO" id="GO:0016020">
    <property type="term" value="C:membrane"/>
    <property type="evidence" value="ECO:0007669"/>
    <property type="project" value="InterPro"/>
</dbReference>
<dbReference type="PANTHER" id="PTHR43081:SF20">
    <property type="entry name" value="TWO-COMPONENT RESPONSE REGULATOR"/>
    <property type="match status" value="1"/>
</dbReference>
<evidence type="ECO:0000259" key="4">
    <source>
        <dbReference type="PROSITE" id="PS50885"/>
    </source>
</evidence>
<dbReference type="Proteomes" id="UP000001818">
    <property type="component" value="Chromosome"/>
</dbReference>
<dbReference type="SMART" id="SM00044">
    <property type="entry name" value="CYCc"/>
    <property type="match status" value="1"/>
</dbReference>
<dbReference type="AlphaFoldDB" id="Q13CE8"/>
<dbReference type="Gene3D" id="3.30.70.1230">
    <property type="entry name" value="Nucleotide cyclase"/>
    <property type="match status" value="1"/>
</dbReference>
<proteinExistence type="predicted"/>
<dbReference type="HOGENOM" id="CLU_018096_0_0_5"/>
<dbReference type="eggNOG" id="COG3850">
    <property type="taxonomic scope" value="Bacteria"/>
</dbReference>
<dbReference type="CDD" id="cd18774">
    <property type="entry name" value="PDC2_HK_sensor"/>
    <property type="match status" value="1"/>
</dbReference>
<reference evidence="5 6" key="1">
    <citation type="submission" date="2006-03" db="EMBL/GenBank/DDBJ databases">
        <title>Complete sequence of Rhodopseudomonas palustris BisB5.</title>
        <authorList>
            <consortium name="US DOE Joint Genome Institute"/>
            <person name="Copeland A."/>
            <person name="Lucas S."/>
            <person name="Lapidus A."/>
            <person name="Barry K."/>
            <person name="Detter J.C."/>
            <person name="Glavina del Rio T."/>
            <person name="Hammon N."/>
            <person name="Israni S."/>
            <person name="Dalin E."/>
            <person name="Tice H."/>
            <person name="Pitluck S."/>
            <person name="Chain P."/>
            <person name="Malfatti S."/>
            <person name="Shin M."/>
            <person name="Vergez L."/>
            <person name="Schmutz J."/>
            <person name="Larimer F."/>
            <person name="Land M."/>
            <person name="Hauser L."/>
            <person name="Pelletier D.A."/>
            <person name="Kyrpides N."/>
            <person name="Lykidis A."/>
            <person name="Oda Y."/>
            <person name="Harwood C.S."/>
            <person name="Richardson P."/>
        </authorList>
    </citation>
    <scope>NUCLEOTIDE SEQUENCE [LARGE SCALE GENOMIC DNA]</scope>
    <source>
        <strain evidence="5 6">BisB5</strain>
    </source>
</reference>